<name>A0AAD9X4C1_9ROSI</name>
<reference evidence="2" key="1">
    <citation type="journal article" date="2023" name="Plant J.">
        <title>Genome sequences and population genomics provide insights into the demographic history, inbreeding, and mutation load of two 'living fossil' tree species of Dipteronia.</title>
        <authorList>
            <person name="Feng Y."/>
            <person name="Comes H.P."/>
            <person name="Chen J."/>
            <person name="Zhu S."/>
            <person name="Lu R."/>
            <person name="Zhang X."/>
            <person name="Li P."/>
            <person name="Qiu J."/>
            <person name="Olsen K.M."/>
            <person name="Qiu Y."/>
        </authorList>
    </citation>
    <scope>NUCLEOTIDE SEQUENCE</scope>
    <source>
        <strain evidence="2">KIB01</strain>
    </source>
</reference>
<keyword evidence="3" id="KW-1185">Reference proteome</keyword>
<dbReference type="AlphaFoldDB" id="A0AAD9X4C1"/>
<sequence length="121" mass="12942">MPPTLAKKGLMFVSATIKGKQVHPMLGTRVMQIFISMDEAKRLGLRITNGECAIIKATNFLTKQVNGTTKGVTIHLGPLITHLAFSTGDVPIEGVQKGKECASHGKQPKTMGECTQDVGLP</sequence>
<proteinExistence type="predicted"/>
<accession>A0AAD9X4C1</accession>
<evidence type="ECO:0000256" key="1">
    <source>
        <dbReference type="SAM" id="MobiDB-lite"/>
    </source>
</evidence>
<comment type="caution">
    <text evidence="2">The sequence shown here is derived from an EMBL/GenBank/DDBJ whole genome shotgun (WGS) entry which is preliminary data.</text>
</comment>
<feature type="region of interest" description="Disordered" evidence="1">
    <location>
        <begin position="99"/>
        <end position="121"/>
    </location>
</feature>
<evidence type="ECO:0000313" key="2">
    <source>
        <dbReference type="EMBL" id="KAK2652590.1"/>
    </source>
</evidence>
<dbReference type="Proteomes" id="UP001280121">
    <property type="component" value="Unassembled WGS sequence"/>
</dbReference>
<dbReference type="EMBL" id="JANJYI010000004">
    <property type="protein sequence ID" value="KAK2652590.1"/>
    <property type="molecule type" value="Genomic_DNA"/>
</dbReference>
<evidence type="ECO:0000313" key="3">
    <source>
        <dbReference type="Proteomes" id="UP001280121"/>
    </source>
</evidence>
<protein>
    <submittedName>
        <fullName evidence="2">Uncharacterized protein</fullName>
    </submittedName>
</protein>
<gene>
    <name evidence="2" type="ORF">Ddye_012446</name>
</gene>
<organism evidence="2 3">
    <name type="scientific">Dipteronia dyeriana</name>
    <dbReference type="NCBI Taxonomy" id="168575"/>
    <lineage>
        <taxon>Eukaryota</taxon>
        <taxon>Viridiplantae</taxon>
        <taxon>Streptophyta</taxon>
        <taxon>Embryophyta</taxon>
        <taxon>Tracheophyta</taxon>
        <taxon>Spermatophyta</taxon>
        <taxon>Magnoliopsida</taxon>
        <taxon>eudicotyledons</taxon>
        <taxon>Gunneridae</taxon>
        <taxon>Pentapetalae</taxon>
        <taxon>rosids</taxon>
        <taxon>malvids</taxon>
        <taxon>Sapindales</taxon>
        <taxon>Sapindaceae</taxon>
        <taxon>Hippocastanoideae</taxon>
        <taxon>Acereae</taxon>
        <taxon>Dipteronia</taxon>
    </lineage>
</organism>
<dbReference type="InterPro" id="IPR021109">
    <property type="entry name" value="Peptidase_aspartic_dom_sf"/>
</dbReference>
<dbReference type="Gene3D" id="2.40.70.10">
    <property type="entry name" value="Acid Proteases"/>
    <property type="match status" value="1"/>
</dbReference>